<dbReference type="InterPro" id="IPR003121">
    <property type="entry name" value="SWIB_MDM2_domain"/>
</dbReference>
<dbReference type="PROSITE" id="PS51998">
    <property type="entry name" value="DEK_C"/>
    <property type="match status" value="1"/>
</dbReference>
<evidence type="ECO:0008006" key="10">
    <source>
        <dbReference type="Google" id="ProtNLM"/>
    </source>
</evidence>
<protein>
    <recommendedName>
        <fullName evidence="10">DM2 domain-containing protein</fullName>
    </recommendedName>
</protein>
<dbReference type="Proteomes" id="UP000712600">
    <property type="component" value="Unassembled WGS sequence"/>
</dbReference>
<dbReference type="AlphaFoldDB" id="A0A8S9S9H8"/>
<feature type="domain" description="DM2" evidence="6">
    <location>
        <begin position="99"/>
        <end position="176"/>
    </location>
</feature>
<dbReference type="PANTHER" id="PTHR13844">
    <property type="entry name" value="SWI/SNF-RELATED MATRIX-ASSOCIATED ACTIN-DEPENDENT REGULATOR OF CHROMATIN SUBFAMILY D"/>
    <property type="match status" value="1"/>
</dbReference>
<comment type="subcellular location">
    <subcellularLocation>
        <location evidence="1">Nucleus</location>
    </subcellularLocation>
</comment>
<organism evidence="8 9">
    <name type="scientific">Brassica cretica</name>
    <name type="common">Mustard</name>
    <dbReference type="NCBI Taxonomy" id="69181"/>
    <lineage>
        <taxon>Eukaryota</taxon>
        <taxon>Viridiplantae</taxon>
        <taxon>Streptophyta</taxon>
        <taxon>Embryophyta</taxon>
        <taxon>Tracheophyta</taxon>
        <taxon>Spermatophyta</taxon>
        <taxon>Magnoliopsida</taxon>
        <taxon>eudicotyledons</taxon>
        <taxon>Gunneridae</taxon>
        <taxon>Pentapetalae</taxon>
        <taxon>rosids</taxon>
        <taxon>malvids</taxon>
        <taxon>Brassicales</taxon>
        <taxon>Brassicaceae</taxon>
        <taxon>Brassiceae</taxon>
        <taxon>Brassica</taxon>
    </lineage>
</organism>
<feature type="region of interest" description="Disordered" evidence="5">
    <location>
        <begin position="185"/>
        <end position="245"/>
    </location>
</feature>
<keyword evidence="3" id="KW-0804">Transcription</keyword>
<dbReference type="SUPFAM" id="SSF109715">
    <property type="entry name" value="DEK C-terminal domain"/>
    <property type="match status" value="1"/>
</dbReference>
<keyword evidence="4" id="KW-0539">Nucleus</keyword>
<keyword evidence="2" id="KW-0805">Transcription regulation</keyword>
<dbReference type="Pfam" id="PF08766">
    <property type="entry name" value="DEK_C"/>
    <property type="match status" value="1"/>
</dbReference>
<proteinExistence type="predicted"/>
<dbReference type="EMBL" id="QGKX02000088">
    <property type="protein sequence ID" value="KAF3589930.1"/>
    <property type="molecule type" value="Genomic_DNA"/>
</dbReference>
<evidence type="ECO:0000256" key="4">
    <source>
        <dbReference type="ARBA" id="ARBA00023242"/>
    </source>
</evidence>
<reference evidence="8" key="1">
    <citation type="submission" date="2019-12" db="EMBL/GenBank/DDBJ databases">
        <title>Genome sequencing and annotation of Brassica cretica.</title>
        <authorList>
            <person name="Studholme D.J."/>
            <person name="Sarris P."/>
        </authorList>
    </citation>
    <scope>NUCLEOTIDE SEQUENCE</scope>
    <source>
        <strain evidence="8">PFS-109/04</strain>
        <tissue evidence="8">Leaf</tissue>
    </source>
</reference>
<sequence length="490" mass="53930">MVSDSDLVTRLREILSSSDLETTTPATVRRQLEADFGVELTDKKAFIRDQIDAFLESNGGGEENPVSPKAEEDADEMTKDGDEEKEERPVKAKKRGGGGFAKVCQLSPQLEKFIGTSQLARTEVVKKMWAYIKEKDLQDPKDRRKILCDESLHSLFHVKAINMFQMNKALAKHIWPLGDGGDGCVTSVKEEEDEGDASEERDEKGDKTEEMEEDDEEEVRNLRKRKRKKPAKSEEKPKRKGGGGFAKVCSLSPELQAFTGMTKLARTEVPTCLTRVNQLLLRPLLLFFDIVSAIKTLEVEHDLVLEKIKNRLNQTGITNVDVLPEEMIRVFQNPSLNQNNTVPQAPRVPMQSQQGFVQQGLGKQGLGQQGLGQQGLRQQGLGQQALGQQALGQQGLGQQGLRQQALGQQALGQQALGQQALGQQTLGQQGLGQQALGQQGLGQQGLGQQALGQQGLGQQGLGQQGLGQQQPQINLSHLQQQPRGFQLHKC</sequence>
<feature type="compositionally biased region" description="Acidic residues" evidence="5">
    <location>
        <begin position="190"/>
        <end position="200"/>
    </location>
</feature>
<dbReference type="SUPFAM" id="SSF47592">
    <property type="entry name" value="SWIB/MDM2 domain"/>
    <property type="match status" value="1"/>
</dbReference>
<evidence type="ECO:0000259" key="6">
    <source>
        <dbReference type="PROSITE" id="PS51925"/>
    </source>
</evidence>
<dbReference type="FunFam" id="1.10.245.10:FF:000004">
    <property type="entry name" value="Upstream activation factor subunit"/>
    <property type="match status" value="1"/>
</dbReference>
<evidence type="ECO:0000313" key="9">
    <source>
        <dbReference type="Proteomes" id="UP000712600"/>
    </source>
</evidence>
<evidence type="ECO:0000256" key="3">
    <source>
        <dbReference type="ARBA" id="ARBA00023163"/>
    </source>
</evidence>
<dbReference type="GO" id="GO:0001181">
    <property type="term" value="F:RNA polymerase I general transcription initiation factor activity"/>
    <property type="evidence" value="ECO:0007669"/>
    <property type="project" value="UniProtKB-ARBA"/>
</dbReference>
<comment type="caution">
    <text evidence="8">The sequence shown here is derived from an EMBL/GenBank/DDBJ whole genome shotgun (WGS) entry which is preliminary data.</text>
</comment>
<dbReference type="InterPro" id="IPR019835">
    <property type="entry name" value="SWIB_domain"/>
</dbReference>
<feature type="region of interest" description="Disordered" evidence="5">
    <location>
        <begin position="56"/>
        <end position="97"/>
    </location>
</feature>
<dbReference type="SMART" id="SM00151">
    <property type="entry name" value="SWIB"/>
    <property type="match status" value="1"/>
</dbReference>
<dbReference type="Gene3D" id="1.10.10.60">
    <property type="entry name" value="Homeodomain-like"/>
    <property type="match status" value="1"/>
</dbReference>
<feature type="compositionally biased region" description="Acidic residues" evidence="5">
    <location>
        <begin position="209"/>
        <end position="218"/>
    </location>
</feature>
<evidence type="ECO:0000259" key="7">
    <source>
        <dbReference type="PROSITE" id="PS51998"/>
    </source>
</evidence>
<dbReference type="PROSITE" id="PS51925">
    <property type="entry name" value="SWIB_MDM2"/>
    <property type="match status" value="1"/>
</dbReference>
<evidence type="ECO:0000256" key="1">
    <source>
        <dbReference type="ARBA" id="ARBA00004123"/>
    </source>
</evidence>
<dbReference type="CDD" id="cd10567">
    <property type="entry name" value="SWIB-MDM2_like"/>
    <property type="match status" value="1"/>
</dbReference>
<dbReference type="GO" id="GO:0000500">
    <property type="term" value="C:RNA polymerase I upstream activating factor complex"/>
    <property type="evidence" value="ECO:0007669"/>
    <property type="project" value="UniProtKB-ARBA"/>
</dbReference>
<evidence type="ECO:0000256" key="5">
    <source>
        <dbReference type="SAM" id="MobiDB-lite"/>
    </source>
</evidence>
<dbReference type="Pfam" id="PF02201">
    <property type="entry name" value="SWIB"/>
    <property type="match status" value="1"/>
</dbReference>
<dbReference type="InterPro" id="IPR014876">
    <property type="entry name" value="DEK_C"/>
</dbReference>
<gene>
    <name evidence="8" type="ORF">F2Q69_00031132</name>
</gene>
<dbReference type="InterPro" id="IPR036885">
    <property type="entry name" value="SWIB_MDM2_dom_sf"/>
</dbReference>
<accession>A0A8S9S9H8</accession>
<name>A0A8S9S9H8_BRACR</name>
<feature type="compositionally biased region" description="Basic and acidic residues" evidence="5">
    <location>
        <begin position="76"/>
        <end position="90"/>
    </location>
</feature>
<evidence type="ECO:0000256" key="2">
    <source>
        <dbReference type="ARBA" id="ARBA00023015"/>
    </source>
</evidence>
<evidence type="ECO:0000313" key="8">
    <source>
        <dbReference type="EMBL" id="KAF3589930.1"/>
    </source>
</evidence>
<feature type="domain" description="DEK-C" evidence="7">
    <location>
        <begin position="1"/>
        <end position="56"/>
    </location>
</feature>
<dbReference type="Gene3D" id="1.10.245.10">
    <property type="entry name" value="SWIB/MDM2 domain"/>
    <property type="match status" value="1"/>
</dbReference>